<dbReference type="RefSeq" id="WP_160030541.1">
    <property type="nucleotide sequence ID" value="NZ_CP041764.1"/>
</dbReference>
<gene>
    <name evidence="2" type="ORF">FO014_18370</name>
</gene>
<feature type="chain" id="PRO_5045933642" evidence="1">
    <location>
        <begin position="25"/>
        <end position="102"/>
    </location>
</feature>
<keyword evidence="1" id="KW-0732">Signal</keyword>
<proteinExistence type="predicted"/>
<sequence>MNTHRFITVAGALCLWMMAGHAGALGGTVHFIGAVVEGPCELNITATGVRMECYRNGHNYQSQHTLPNVETTHKELPQHLGTTEIRWLDQQHQLAVMTVDYR</sequence>
<evidence type="ECO:0000313" key="3">
    <source>
        <dbReference type="Proteomes" id="UP000430368"/>
    </source>
</evidence>
<evidence type="ECO:0000256" key="1">
    <source>
        <dbReference type="SAM" id="SignalP"/>
    </source>
</evidence>
<accession>A0ABX6GR78</accession>
<keyword evidence="3" id="KW-1185">Reference proteome</keyword>
<dbReference type="EMBL" id="CP041764">
    <property type="protein sequence ID" value="QHA88781.1"/>
    <property type="molecule type" value="Genomic_DNA"/>
</dbReference>
<reference evidence="2 3" key="1">
    <citation type="submission" date="2019-07" db="EMBL/GenBank/DDBJ databases">
        <title>Serratia dokdonensis sp. nov., an elicitor of systemic resistance in Nicotiana Tabacum.</title>
        <authorList>
            <person name="Son J.-S."/>
            <person name="Hwang Y.-J."/>
            <person name="Lee S.-Y."/>
            <person name="Ghim S.-Y."/>
        </authorList>
    </citation>
    <scope>NUCLEOTIDE SEQUENCE [LARGE SCALE GENOMIC DNA]</scope>
    <source>
        <strain evidence="2 3">KUDC3025</strain>
    </source>
</reference>
<protein>
    <submittedName>
        <fullName evidence="2">Type 1 fimbrial protein</fullName>
    </submittedName>
</protein>
<evidence type="ECO:0000313" key="2">
    <source>
        <dbReference type="EMBL" id="QHA88781.1"/>
    </source>
</evidence>
<dbReference type="Proteomes" id="UP000430368">
    <property type="component" value="Chromosome"/>
</dbReference>
<name>A0ABX6GR78_9GAMM</name>
<organism evidence="2 3">
    <name type="scientific">Serratia rhizosphaerae</name>
    <dbReference type="NCBI Taxonomy" id="2597702"/>
    <lineage>
        <taxon>Bacteria</taxon>
        <taxon>Pseudomonadati</taxon>
        <taxon>Pseudomonadota</taxon>
        <taxon>Gammaproteobacteria</taxon>
        <taxon>Enterobacterales</taxon>
        <taxon>Yersiniaceae</taxon>
        <taxon>Serratia</taxon>
    </lineage>
</organism>
<feature type="signal peptide" evidence="1">
    <location>
        <begin position="1"/>
        <end position="24"/>
    </location>
</feature>